<gene>
    <name evidence="1" type="ORF">LLT6_13070</name>
</gene>
<dbReference type="Proteomes" id="UP000015854">
    <property type="component" value="Unassembled WGS sequence"/>
</dbReference>
<accession>T0S4R4</accession>
<reference evidence="1 2" key="1">
    <citation type="journal article" date="2013" name="ISME J.">
        <title>Multifactorial diversity sustains microbial community stability.</title>
        <authorList>
            <person name="Erkus O."/>
            <person name="de Jager V.C."/>
            <person name="Spus M."/>
            <person name="van Alen-Boerrigter I.J."/>
            <person name="van Rijswijck I.M."/>
            <person name="Hazelwood L."/>
            <person name="Janssen P.W."/>
            <person name="van Hijum S.A."/>
            <person name="Kleerebezem M."/>
            <person name="Smid E.J."/>
        </authorList>
    </citation>
    <scope>NUCLEOTIDE SEQUENCE [LARGE SCALE GENOMIC DNA]</scope>
    <source>
        <strain evidence="1 2">TIFN6</strain>
    </source>
</reference>
<protein>
    <submittedName>
        <fullName evidence="1">Uncharacterized protein</fullName>
    </submittedName>
</protein>
<organism evidence="1 2">
    <name type="scientific">Lactococcus cremoris subsp. cremoris TIFN6</name>
    <dbReference type="NCBI Taxonomy" id="1234876"/>
    <lineage>
        <taxon>Bacteria</taxon>
        <taxon>Bacillati</taxon>
        <taxon>Bacillota</taxon>
        <taxon>Bacilli</taxon>
        <taxon>Lactobacillales</taxon>
        <taxon>Streptococcaceae</taxon>
        <taxon>Lactococcus</taxon>
        <taxon>Lactococcus cremoris subsp. cremoris</taxon>
    </lineage>
</organism>
<evidence type="ECO:0000313" key="1">
    <source>
        <dbReference type="EMBL" id="EQC56495.1"/>
    </source>
</evidence>
<evidence type="ECO:0000313" key="2">
    <source>
        <dbReference type="Proteomes" id="UP000015854"/>
    </source>
</evidence>
<name>T0S4R4_LACLC</name>
<sequence>MAFGNLFRNTSTTMGRWYFPSGRNLEKTSASNAYVETFNDKKIESLAREICQNSLDASDGYGKPVRVSFDMIKIKAETVPGYKELIDTIIPKAESAWPHEVKTQKLIRKMKSILSKPEISVLKISDENTTGLEPQNWESLIEQAGSSVKSSDESGGSFGIGKAAPFAVSDLRMVFYNTLAKQGSEQSIGVTKFVSFDLPNGETTQGTGYFGENEKTPFNHGVSFDPSTRSKLGTDVYVIGFDINDFPDYKSEIMYSILDNFLVSIERNQLEVIVEGEVLNKDTISKYLSEIINDKKLEETYIDLISYYGVLADKDHIVINMPEFEPYAIESGEAVLVLSNKTENNRRVLMTRKAGMKIFDKKSISGVLKFSGVFQATGPNINKVLKEIENPNHDKWSVDRASDKKRAKQFLDFVTKFIKKAVIDEYQEKITQEVDAFGVSDFLPSNLDALKGAKAEEKKPLVSGNATIKIKNTSSDITSTTPIRSNETGELSDEELKKAGIVEGNSGGHGLDGGEGGGLGFGDNDFAGGDEAGHSSNDFEGDEMLVSDKISRKRIANMHYRVIESDSSEGKYRIVLNPEKNIRDVMISIEIIGDSGNKTKVKVKSAFNVNIGSLQAKANNVYVPNLVRGKWQAIDVKVNQYNRLKLEVEVYANFE</sequence>
<dbReference type="AlphaFoldDB" id="T0S4R4"/>
<dbReference type="PATRIC" id="fig|1234876.3.peg.1335"/>
<proteinExistence type="predicted"/>
<comment type="caution">
    <text evidence="1">The sequence shown here is derived from an EMBL/GenBank/DDBJ whole genome shotgun (WGS) entry which is preliminary data.</text>
</comment>
<dbReference type="EMBL" id="ATBB01000307">
    <property type="protein sequence ID" value="EQC56495.1"/>
    <property type="molecule type" value="Genomic_DNA"/>
</dbReference>